<evidence type="ECO:0000313" key="2">
    <source>
        <dbReference type="Proteomes" id="UP000004754"/>
    </source>
</evidence>
<dbReference type="STRING" id="887929.HMP0721_2301"/>
<keyword evidence="2" id="KW-1185">Reference proteome</keyword>
<organism evidence="1 2">
    <name type="scientific">Pseudoramibacter alactolyticus ATCC 23263</name>
    <dbReference type="NCBI Taxonomy" id="887929"/>
    <lineage>
        <taxon>Bacteria</taxon>
        <taxon>Bacillati</taxon>
        <taxon>Bacillota</taxon>
        <taxon>Clostridia</taxon>
        <taxon>Eubacteriales</taxon>
        <taxon>Eubacteriaceae</taxon>
        <taxon>Pseudoramibacter</taxon>
    </lineage>
</organism>
<sequence length="67" mass="8206">MLLRRQNAPRRPATRIKTQMAPTGYLETLLEIIFLRCKPFTHFFKCDMMGIQKRRRMSFIIWQEEME</sequence>
<proteinExistence type="predicted"/>
<dbReference type="EMBL" id="AEQN01000033">
    <property type="protein sequence ID" value="EFV00485.1"/>
    <property type="molecule type" value="Genomic_DNA"/>
</dbReference>
<dbReference type="HOGENOM" id="CLU_2809107_0_0_9"/>
<protein>
    <submittedName>
        <fullName evidence="1">Uncharacterized protein</fullName>
    </submittedName>
</protein>
<accession>E6MJW6</accession>
<comment type="caution">
    <text evidence="1">The sequence shown here is derived from an EMBL/GenBank/DDBJ whole genome shotgun (WGS) entry which is preliminary data.</text>
</comment>
<dbReference type="AlphaFoldDB" id="E6MJW6"/>
<dbReference type="Proteomes" id="UP000004754">
    <property type="component" value="Unassembled WGS sequence"/>
</dbReference>
<gene>
    <name evidence="1" type="ORF">HMP0721_2301</name>
</gene>
<evidence type="ECO:0000313" key="1">
    <source>
        <dbReference type="EMBL" id="EFV00485.1"/>
    </source>
</evidence>
<reference evidence="1 2" key="1">
    <citation type="submission" date="2010-12" db="EMBL/GenBank/DDBJ databases">
        <authorList>
            <person name="Muzny D."/>
            <person name="Qin X."/>
            <person name="Deng J."/>
            <person name="Jiang H."/>
            <person name="Liu Y."/>
            <person name="Qu J."/>
            <person name="Song X.-Z."/>
            <person name="Zhang L."/>
            <person name="Thornton R."/>
            <person name="Coyle M."/>
            <person name="Francisco L."/>
            <person name="Jackson L."/>
            <person name="Javaid M."/>
            <person name="Korchina V."/>
            <person name="Kovar C."/>
            <person name="Mata R."/>
            <person name="Mathew T."/>
            <person name="Ngo R."/>
            <person name="Nguyen L."/>
            <person name="Nguyen N."/>
            <person name="Okwuonu G."/>
            <person name="Ongeri F."/>
            <person name="Pham C."/>
            <person name="Simmons D."/>
            <person name="Wilczek-Boney K."/>
            <person name="Hale W."/>
            <person name="Jakkamsetti A."/>
            <person name="Pham P."/>
            <person name="Ruth R."/>
            <person name="San Lucas F."/>
            <person name="Warren J."/>
            <person name="Zhang J."/>
            <person name="Zhao Z."/>
            <person name="Zhou C."/>
            <person name="Zhu D."/>
            <person name="Lee S."/>
            <person name="Bess C."/>
            <person name="Blankenburg K."/>
            <person name="Forbes L."/>
            <person name="Fu Q."/>
            <person name="Gubbala S."/>
            <person name="Hirani K."/>
            <person name="Jayaseelan J.C."/>
            <person name="Lara F."/>
            <person name="Munidasa M."/>
            <person name="Palculict T."/>
            <person name="Patil S."/>
            <person name="Pu L.-L."/>
            <person name="Saada N."/>
            <person name="Tang L."/>
            <person name="Weissenberger G."/>
            <person name="Zhu Y."/>
            <person name="Hemphill L."/>
            <person name="Shang Y."/>
            <person name="Youmans B."/>
            <person name="Ayvaz T."/>
            <person name="Ross M."/>
            <person name="Santibanez J."/>
            <person name="Aqrawi P."/>
            <person name="Gross S."/>
            <person name="Joshi V."/>
            <person name="Fowler G."/>
            <person name="Nazareth L."/>
            <person name="Reid J."/>
            <person name="Worley K."/>
            <person name="Petrosino J."/>
            <person name="Highlander S."/>
            <person name="Gibbs R."/>
        </authorList>
    </citation>
    <scope>NUCLEOTIDE SEQUENCE [LARGE SCALE GENOMIC DNA]</scope>
    <source>
        <strain evidence="1 2">ATCC 23263</strain>
    </source>
</reference>
<name>E6MJW6_9FIRM</name>